<dbReference type="HAMAP" id="MF_01646">
    <property type="entry name" value="Siroheme_synth"/>
    <property type="match status" value="1"/>
</dbReference>
<evidence type="ECO:0000256" key="17">
    <source>
        <dbReference type="RuleBase" id="RU003960"/>
    </source>
</evidence>
<evidence type="ECO:0000256" key="13">
    <source>
        <dbReference type="ARBA" id="ARBA00047561"/>
    </source>
</evidence>
<keyword evidence="10 15" id="KW-0627">Porphyrin biosynthesis</keyword>
<comment type="caution">
    <text evidence="21">The sequence shown here is derived from an EMBL/GenBank/DDBJ whole genome shotgun (WGS) entry which is preliminary data.</text>
</comment>
<evidence type="ECO:0000256" key="3">
    <source>
        <dbReference type="ARBA" id="ARBA00022573"/>
    </source>
</evidence>
<feature type="domain" description="Siroheme synthase central" evidence="20">
    <location>
        <begin position="119"/>
        <end position="145"/>
    </location>
</feature>
<dbReference type="RefSeq" id="WP_253966470.1">
    <property type="nucleotide sequence ID" value="NZ_JAMFTH010000001.1"/>
</dbReference>
<dbReference type="InterPro" id="IPR019478">
    <property type="entry name" value="Sirohaem_synthase_dimer_dom"/>
</dbReference>
<comment type="similarity">
    <text evidence="2 17">Belongs to the precorrin methyltransferase family.</text>
</comment>
<feature type="binding site" evidence="15">
    <location>
        <position position="383"/>
    </location>
    <ligand>
        <name>S-adenosyl-L-methionine</name>
        <dbReference type="ChEBI" id="CHEBI:59789"/>
    </ligand>
</feature>
<evidence type="ECO:0000256" key="2">
    <source>
        <dbReference type="ARBA" id="ARBA00005879"/>
    </source>
</evidence>
<dbReference type="Pfam" id="PF13241">
    <property type="entry name" value="NAD_binding_7"/>
    <property type="match status" value="1"/>
</dbReference>
<dbReference type="PANTHER" id="PTHR45790:SF1">
    <property type="entry name" value="SIROHEME SYNTHASE"/>
    <property type="match status" value="1"/>
</dbReference>
<dbReference type="Gene3D" id="3.30.950.10">
    <property type="entry name" value="Methyltransferase, Cobalt-precorrin-4 Transmethylase, Domain 2"/>
    <property type="match status" value="1"/>
</dbReference>
<feature type="region of interest" description="Precorrin-2 dehydrogenase / sirohydrochlorin ferrochelatase" evidence="15">
    <location>
        <begin position="1"/>
        <end position="203"/>
    </location>
</feature>
<dbReference type="NCBIfam" id="TIGR01469">
    <property type="entry name" value="cobA_cysG_Cterm"/>
    <property type="match status" value="1"/>
</dbReference>
<dbReference type="EC" id="2.1.1.107" evidence="15"/>
<dbReference type="GO" id="GO:0004851">
    <property type="term" value="F:uroporphyrin-III C-methyltransferase activity"/>
    <property type="evidence" value="ECO:0007669"/>
    <property type="project" value="UniProtKB-UniRule"/>
</dbReference>
<keyword evidence="15" id="KW-0597">Phosphoprotein</keyword>
<evidence type="ECO:0000256" key="14">
    <source>
        <dbReference type="ARBA" id="ARBA00060548"/>
    </source>
</evidence>
<keyword evidence="11 15" id="KW-0511">Multifunctional enzyme</keyword>
<dbReference type="FunFam" id="3.40.1010.10:FF:000001">
    <property type="entry name" value="Siroheme synthase"/>
    <property type="match status" value="1"/>
</dbReference>
<feature type="active site" description="Proton acceptor" evidence="15 16">
    <location>
        <position position="248"/>
    </location>
</feature>
<evidence type="ECO:0000313" key="22">
    <source>
        <dbReference type="Proteomes" id="UP001139319"/>
    </source>
</evidence>
<feature type="active site" description="Proton donor" evidence="15 16">
    <location>
        <position position="270"/>
    </location>
</feature>
<keyword evidence="8 15" id="KW-0520">NAD</keyword>
<dbReference type="InterPro" id="IPR000878">
    <property type="entry name" value="4pyrrol_Mease"/>
</dbReference>
<comment type="pathway">
    <text evidence="12 15">Porphyrin-containing compound metabolism; siroheme biosynthesis; precorrin-2 from uroporphyrinogen III: step 1/1.</text>
</comment>
<evidence type="ECO:0000313" key="21">
    <source>
        <dbReference type="EMBL" id="MCP8898181.1"/>
    </source>
</evidence>
<dbReference type="InterPro" id="IPR006366">
    <property type="entry name" value="CobA/CysG_C"/>
</dbReference>
<feature type="binding site" evidence="15">
    <location>
        <position position="412"/>
    </location>
    <ligand>
        <name>S-adenosyl-L-methionine</name>
        <dbReference type="ChEBI" id="CHEBI:59789"/>
    </ligand>
</feature>
<dbReference type="PANTHER" id="PTHR45790">
    <property type="entry name" value="SIROHEME SYNTHASE-RELATED"/>
    <property type="match status" value="1"/>
</dbReference>
<dbReference type="GO" id="GO:0019354">
    <property type="term" value="P:siroheme biosynthetic process"/>
    <property type="evidence" value="ECO:0007669"/>
    <property type="project" value="UniProtKB-UniRule"/>
</dbReference>
<feature type="domain" description="Sirohaem synthase dimerisation" evidence="19">
    <location>
        <begin position="150"/>
        <end position="207"/>
    </location>
</feature>
<dbReference type="InterPro" id="IPR035996">
    <property type="entry name" value="4pyrrol_Methylase_sf"/>
</dbReference>
<keyword evidence="22" id="KW-1185">Reference proteome</keyword>
<dbReference type="NCBIfam" id="TIGR01470">
    <property type="entry name" value="cysG_Nterm"/>
    <property type="match status" value="1"/>
</dbReference>
<dbReference type="InterPro" id="IPR006367">
    <property type="entry name" value="Sirohaem_synthase_N"/>
</dbReference>
<dbReference type="SUPFAM" id="SSF75615">
    <property type="entry name" value="Siroheme synthase middle domains-like"/>
    <property type="match status" value="1"/>
</dbReference>
<dbReference type="EC" id="4.99.1.4" evidence="15"/>
<dbReference type="InterPro" id="IPR003043">
    <property type="entry name" value="Uropor_MeTrfase_CS"/>
</dbReference>
<dbReference type="GO" id="GO:0043115">
    <property type="term" value="F:precorrin-2 dehydrogenase activity"/>
    <property type="evidence" value="ECO:0007669"/>
    <property type="project" value="UniProtKB-UniRule"/>
</dbReference>
<evidence type="ECO:0000256" key="7">
    <source>
        <dbReference type="ARBA" id="ARBA00023002"/>
    </source>
</evidence>
<evidence type="ECO:0000256" key="12">
    <source>
        <dbReference type="ARBA" id="ARBA00025705"/>
    </source>
</evidence>
<name>A0A9X2KRT4_9GAMM</name>
<dbReference type="InterPro" id="IPR012409">
    <property type="entry name" value="Sirohaem_synth"/>
</dbReference>
<dbReference type="CDD" id="cd11642">
    <property type="entry name" value="SUMT"/>
    <property type="match status" value="1"/>
</dbReference>
<dbReference type="Gene3D" id="1.10.8.210">
    <property type="entry name" value="Sirohaem synthase, dimerisation domain"/>
    <property type="match status" value="1"/>
</dbReference>
<comment type="catalytic activity">
    <reaction evidence="15">
        <text>uroporphyrinogen III + 2 S-adenosyl-L-methionine = precorrin-2 + 2 S-adenosyl-L-homocysteine + H(+)</text>
        <dbReference type="Rhea" id="RHEA:32459"/>
        <dbReference type="ChEBI" id="CHEBI:15378"/>
        <dbReference type="ChEBI" id="CHEBI:57308"/>
        <dbReference type="ChEBI" id="CHEBI:57856"/>
        <dbReference type="ChEBI" id="CHEBI:58827"/>
        <dbReference type="ChEBI" id="CHEBI:59789"/>
        <dbReference type="EC" id="2.1.1.107"/>
    </reaction>
</comment>
<dbReference type="Gene3D" id="3.40.1010.10">
    <property type="entry name" value="Cobalt-precorrin-4 Transmethylase, Domain 1"/>
    <property type="match status" value="1"/>
</dbReference>
<sequence length="461" mass="50411">MEYFPFFMRLRDQRVLMIGGGEIATRKARLLLKAGAKLAVVTLEVDSELKQLVEESGGTVELRAYQPSDIDGAVLVLAATDTAEVNERVSRDAQARQIPVNVVDSPALCTVITPAIVDRSPLVIAISSGGEAPVLARLVRAKLERLLPASYGRLAGLASRFREAVKQRFKTGDERRRFWERVLEGPVAERVYSGQEDDADRLLEQQLASADNEVGGEVYLVGGGPGDPELLTLKALRLMQQAEVVLYDRLVSDEVLELVRRDAERIYVGKRRSQHALEQPAINQLLVDLAKQGKRVLRLKGGDPFIFGRGGEEIELLAEHRVPFQVVPGITAASGCAAYAGIPLTHRDCAQSVRFITGHLRNDNPNLSWPELALPGQTLVFYMGLLGLEQIAQELIEHGRAPATPIALVEKGTTDTQRVIVGELANITQKVAACDVKGPTLIIVGEVVSLRSRLDWFSAAQ</sequence>
<evidence type="ECO:0000256" key="6">
    <source>
        <dbReference type="ARBA" id="ARBA00022691"/>
    </source>
</evidence>
<dbReference type="SUPFAM" id="SSF51735">
    <property type="entry name" value="NAD(P)-binding Rossmann-fold domains"/>
    <property type="match status" value="1"/>
</dbReference>
<dbReference type="GO" id="GO:0051266">
    <property type="term" value="F:sirohydrochlorin ferrochelatase activity"/>
    <property type="evidence" value="ECO:0007669"/>
    <property type="project" value="UniProtKB-EC"/>
</dbReference>
<dbReference type="InterPro" id="IPR028281">
    <property type="entry name" value="Sirohaem_synthase_central"/>
</dbReference>
<feature type="binding site" evidence="15">
    <location>
        <begin position="22"/>
        <end position="23"/>
    </location>
    <ligand>
        <name>NAD(+)</name>
        <dbReference type="ChEBI" id="CHEBI:57540"/>
    </ligand>
</feature>
<dbReference type="GO" id="GO:0032259">
    <property type="term" value="P:methylation"/>
    <property type="evidence" value="ECO:0007669"/>
    <property type="project" value="UniProtKB-KW"/>
</dbReference>
<evidence type="ECO:0000256" key="15">
    <source>
        <dbReference type="HAMAP-Rule" id="MF_01646"/>
    </source>
</evidence>
<reference evidence="21" key="2">
    <citation type="submission" date="2023-01" db="EMBL/GenBank/DDBJ databases">
        <title>Gilvimarinus xylanilyticus HB14 isolated from Caulerpa lentillifera aquaculture base in Hainan, China.</title>
        <authorList>
            <person name="Zhang Y.-J."/>
        </authorList>
    </citation>
    <scope>NUCLEOTIDE SEQUENCE</scope>
    <source>
        <strain evidence="21">HB14</strain>
    </source>
</reference>
<dbReference type="Proteomes" id="UP001139319">
    <property type="component" value="Unassembled WGS sequence"/>
</dbReference>
<comment type="similarity">
    <text evidence="15">In the N-terminal section; belongs to the precorrin-2 dehydrogenase / sirohydrochlorin ferrochelatase family.</text>
</comment>
<dbReference type="InterPro" id="IPR014777">
    <property type="entry name" value="4pyrrole_Mease_sub1"/>
</dbReference>
<evidence type="ECO:0000256" key="9">
    <source>
        <dbReference type="ARBA" id="ARBA00023239"/>
    </source>
</evidence>
<dbReference type="Gene3D" id="3.30.160.110">
    <property type="entry name" value="Siroheme synthase, domain 2"/>
    <property type="match status" value="1"/>
</dbReference>
<evidence type="ECO:0000256" key="11">
    <source>
        <dbReference type="ARBA" id="ARBA00023268"/>
    </source>
</evidence>
<evidence type="ECO:0000259" key="19">
    <source>
        <dbReference type="Pfam" id="PF10414"/>
    </source>
</evidence>
<dbReference type="Pfam" id="PF10414">
    <property type="entry name" value="CysG_dimeriser"/>
    <property type="match status" value="1"/>
</dbReference>
<dbReference type="EC" id="1.3.1.76" evidence="15"/>
<comment type="pathway">
    <text evidence="15">Porphyrin-containing compound metabolism; siroheme biosynthesis; siroheme from sirohydrochlorin: step 1/1.</text>
</comment>
<keyword evidence="3 15" id="KW-0169">Cobalamin biosynthesis</keyword>
<dbReference type="SUPFAM" id="SSF53790">
    <property type="entry name" value="Tetrapyrrole methylase"/>
    <property type="match status" value="1"/>
</dbReference>
<reference evidence="21" key="1">
    <citation type="submission" date="2022-05" db="EMBL/GenBank/DDBJ databases">
        <authorList>
            <person name="Sun H.-N."/>
        </authorList>
    </citation>
    <scope>NUCLEOTIDE SEQUENCE</scope>
    <source>
        <strain evidence="21">HB14</strain>
    </source>
</reference>
<evidence type="ECO:0000256" key="8">
    <source>
        <dbReference type="ARBA" id="ARBA00023027"/>
    </source>
</evidence>
<dbReference type="NCBIfam" id="NF004790">
    <property type="entry name" value="PRK06136.1"/>
    <property type="match status" value="1"/>
</dbReference>
<feature type="binding site" evidence="15">
    <location>
        <begin position="43"/>
        <end position="44"/>
    </location>
    <ligand>
        <name>NAD(+)</name>
        <dbReference type="ChEBI" id="CHEBI:57540"/>
    </ligand>
</feature>
<dbReference type="AlphaFoldDB" id="A0A9X2KRT4"/>
<feature type="domain" description="Tetrapyrrole methylase" evidence="18">
    <location>
        <begin position="218"/>
        <end position="427"/>
    </location>
</feature>
<protein>
    <recommendedName>
        <fullName evidence="15">Siroheme synthase</fullName>
    </recommendedName>
    <domain>
        <recommendedName>
            <fullName evidence="15">Uroporphyrinogen-III C-methyltransferase</fullName>
            <shortName evidence="15">Urogen III methylase</shortName>
            <ecNumber evidence="15">2.1.1.107</ecNumber>
        </recommendedName>
        <alternativeName>
            <fullName evidence="15">SUMT</fullName>
        </alternativeName>
        <alternativeName>
            <fullName evidence="15">Uroporphyrinogen III methylase</fullName>
            <shortName evidence="15">UROM</shortName>
        </alternativeName>
    </domain>
    <domain>
        <recommendedName>
            <fullName evidence="15">Precorrin-2 dehydrogenase</fullName>
            <ecNumber evidence="15">1.3.1.76</ecNumber>
        </recommendedName>
    </domain>
    <domain>
        <recommendedName>
            <fullName evidence="15">Sirohydrochlorin ferrochelatase</fullName>
            <ecNumber evidence="15">4.99.1.4</ecNumber>
        </recommendedName>
    </domain>
</protein>
<evidence type="ECO:0000256" key="4">
    <source>
        <dbReference type="ARBA" id="ARBA00022603"/>
    </source>
</evidence>
<feature type="region of interest" description="Uroporphyrinogen-III C-methyltransferase" evidence="15">
    <location>
        <begin position="216"/>
        <end position="461"/>
    </location>
</feature>
<gene>
    <name evidence="15 21" type="primary">cysG</name>
    <name evidence="21" type="ORF">M6D89_02580</name>
</gene>
<accession>A0A9X2KRT4</accession>
<dbReference type="InterPro" id="IPR050161">
    <property type="entry name" value="Siro_Cobalamin_biosynth"/>
</dbReference>
<dbReference type="Gene3D" id="3.40.50.720">
    <property type="entry name" value="NAD(P)-binding Rossmann-like Domain"/>
    <property type="match status" value="1"/>
</dbReference>
<dbReference type="Pfam" id="PF14824">
    <property type="entry name" value="Sirohm_synth_M"/>
    <property type="match status" value="1"/>
</dbReference>
<dbReference type="GO" id="GO:0009236">
    <property type="term" value="P:cobalamin biosynthetic process"/>
    <property type="evidence" value="ECO:0007669"/>
    <property type="project" value="UniProtKB-UniRule"/>
</dbReference>
<dbReference type="GO" id="GO:0051287">
    <property type="term" value="F:NAD binding"/>
    <property type="evidence" value="ECO:0007669"/>
    <property type="project" value="InterPro"/>
</dbReference>
<feature type="binding site" evidence="15">
    <location>
        <position position="306"/>
    </location>
    <ligand>
        <name>S-adenosyl-L-methionine</name>
        <dbReference type="ChEBI" id="CHEBI:59789"/>
    </ligand>
</feature>
<comment type="catalytic activity">
    <reaction evidence="15">
        <text>siroheme + 2 H(+) = sirohydrochlorin + Fe(2+)</text>
        <dbReference type="Rhea" id="RHEA:24360"/>
        <dbReference type="ChEBI" id="CHEBI:15378"/>
        <dbReference type="ChEBI" id="CHEBI:29033"/>
        <dbReference type="ChEBI" id="CHEBI:58351"/>
        <dbReference type="ChEBI" id="CHEBI:60052"/>
        <dbReference type="EC" id="4.99.1.4"/>
    </reaction>
</comment>
<dbReference type="Pfam" id="PF00590">
    <property type="entry name" value="TP_methylase"/>
    <property type="match status" value="1"/>
</dbReference>
<proteinExistence type="inferred from homology"/>
<dbReference type="NCBIfam" id="NF007922">
    <property type="entry name" value="PRK10637.1"/>
    <property type="match status" value="1"/>
</dbReference>
<evidence type="ECO:0000256" key="16">
    <source>
        <dbReference type="PIRSR" id="PIRSR036426-1"/>
    </source>
</evidence>
<keyword evidence="7 15" id="KW-0560">Oxidoreductase</keyword>
<evidence type="ECO:0000259" key="18">
    <source>
        <dbReference type="Pfam" id="PF00590"/>
    </source>
</evidence>
<dbReference type="PIRSF" id="PIRSF036426">
    <property type="entry name" value="Sirohaem_synth"/>
    <property type="match status" value="1"/>
</dbReference>
<dbReference type="InterPro" id="IPR037115">
    <property type="entry name" value="Sirohaem_synt_dimer_dom_sf"/>
</dbReference>
<comment type="function">
    <text evidence="15">Multifunctional enzyme that catalyzes the SAM-dependent methylations of uroporphyrinogen III at position C-2 and C-7 to form precorrin-2 via precorrin-1. Then it catalyzes the NAD-dependent ring dehydrogenation of precorrin-2 to yield sirohydrochlorin. Finally, it catalyzes the ferrochelation of sirohydrochlorin to yield siroheme.</text>
</comment>
<keyword evidence="4 15" id="KW-0489">Methyltransferase</keyword>
<dbReference type="FunFam" id="3.30.160.110:FF:000001">
    <property type="entry name" value="Siroheme synthase"/>
    <property type="match status" value="1"/>
</dbReference>
<keyword evidence="6 15" id="KW-0949">S-adenosyl-L-methionine</keyword>
<evidence type="ECO:0000256" key="10">
    <source>
        <dbReference type="ARBA" id="ARBA00023244"/>
    </source>
</evidence>
<dbReference type="InterPro" id="IPR036291">
    <property type="entry name" value="NAD(P)-bd_dom_sf"/>
</dbReference>
<evidence type="ECO:0000256" key="5">
    <source>
        <dbReference type="ARBA" id="ARBA00022679"/>
    </source>
</evidence>
<feature type="binding site" evidence="15">
    <location>
        <begin position="331"/>
        <end position="332"/>
    </location>
    <ligand>
        <name>S-adenosyl-L-methionine</name>
        <dbReference type="ChEBI" id="CHEBI:59789"/>
    </ligand>
</feature>
<comment type="pathway">
    <text evidence="14 15">Cofactor biosynthesis; adenosylcobalamin biosynthesis; precorrin-2 from uroporphyrinogen III: step 1/1.</text>
</comment>
<evidence type="ECO:0000259" key="20">
    <source>
        <dbReference type="Pfam" id="PF14824"/>
    </source>
</evidence>
<dbReference type="EMBL" id="JAMFTH010000001">
    <property type="protein sequence ID" value="MCP8898181.1"/>
    <property type="molecule type" value="Genomic_DNA"/>
</dbReference>
<feature type="binding site" evidence="15">
    <location>
        <begin position="301"/>
        <end position="303"/>
    </location>
    <ligand>
        <name>S-adenosyl-L-methionine</name>
        <dbReference type="ChEBI" id="CHEBI:59789"/>
    </ligand>
</feature>
<keyword evidence="9 15" id="KW-0456">Lyase</keyword>
<evidence type="ECO:0000256" key="1">
    <source>
        <dbReference type="ARBA" id="ARBA00005010"/>
    </source>
</evidence>
<comment type="pathway">
    <text evidence="15">Cofactor biosynthesis; adenosylcobalamin biosynthesis; sirohydrochlorin from precorrin-2: step 1/1.</text>
</comment>
<feature type="modified residue" description="Phosphoserine" evidence="15">
    <location>
        <position position="128"/>
    </location>
</feature>
<comment type="catalytic activity">
    <reaction evidence="13 15">
        <text>precorrin-2 + NAD(+) = sirohydrochlorin + NADH + 2 H(+)</text>
        <dbReference type="Rhea" id="RHEA:15613"/>
        <dbReference type="ChEBI" id="CHEBI:15378"/>
        <dbReference type="ChEBI" id="CHEBI:57540"/>
        <dbReference type="ChEBI" id="CHEBI:57945"/>
        <dbReference type="ChEBI" id="CHEBI:58351"/>
        <dbReference type="ChEBI" id="CHEBI:58827"/>
        <dbReference type="EC" id="1.3.1.76"/>
    </reaction>
</comment>
<organism evidence="21 22">
    <name type="scientific">Gilvimarinus xylanilyticus</name>
    <dbReference type="NCBI Taxonomy" id="2944139"/>
    <lineage>
        <taxon>Bacteria</taxon>
        <taxon>Pseudomonadati</taxon>
        <taxon>Pseudomonadota</taxon>
        <taxon>Gammaproteobacteria</taxon>
        <taxon>Cellvibrionales</taxon>
        <taxon>Cellvibrionaceae</taxon>
        <taxon>Gilvimarinus</taxon>
    </lineage>
</organism>
<comment type="pathway">
    <text evidence="1 15">Porphyrin-containing compound metabolism; siroheme biosynthesis; sirohydrochlorin from precorrin-2: step 1/1.</text>
</comment>
<dbReference type="FunFam" id="3.30.950.10:FF:000001">
    <property type="entry name" value="Siroheme synthase"/>
    <property type="match status" value="1"/>
</dbReference>
<comment type="similarity">
    <text evidence="15">In the C-terminal section; belongs to the precorrin methyltransferase family.</text>
</comment>
<dbReference type="PROSITE" id="PS00840">
    <property type="entry name" value="SUMT_2"/>
    <property type="match status" value="1"/>
</dbReference>
<dbReference type="InterPro" id="IPR014776">
    <property type="entry name" value="4pyrrole_Mease_sub2"/>
</dbReference>
<feature type="binding site" evidence="15">
    <location>
        <position position="225"/>
    </location>
    <ligand>
        <name>S-adenosyl-L-methionine</name>
        <dbReference type="ChEBI" id="CHEBI:59789"/>
    </ligand>
</feature>
<keyword evidence="5 15" id="KW-0808">Transferase</keyword>